<evidence type="ECO:0000313" key="2">
    <source>
        <dbReference type="Proteomes" id="UP000799755"/>
    </source>
</evidence>
<gene>
    <name evidence="1" type="ORF">BDR25DRAFT_305734</name>
</gene>
<proteinExistence type="predicted"/>
<dbReference type="EMBL" id="MU003521">
    <property type="protein sequence ID" value="KAF2467352.1"/>
    <property type="molecule type" value="Genomic_DNA"/>
</dbReference>
<comment type="caution">
    <text evidence="1">The sequence shown here is derived from an EMBL/GenBank/DDBJ whole genome shotgun (WGS) entry which is preliminary data.</text>
</comment>
<dbReference type="Proteomes" id="UP000799755">
    <property type="component" value="Unassembled WGS sequence"/>
</dbReference>
<keyword evidence="2" id="KW-1185">Reference proteome</keyword>
<protein>
    <submittedName>
        <fullName evidence="1">Uncharacterized protein</fullName>
    </submittedName>
</protein>
<sequence length="416" mass="44805">MPAPLAKGSGRTHSPSPHSRPIPRPAHPFQTGLIIVASVVVAAGIAIYESPQVRAWLDQSRRKIAVALHSLGDEIQPRRPSEASDDYEARKRKRDELMRRNKNELIRRAREEGIAVDLDELARIGREEVEVAEMRQLHRQRPRSNRSFDDLVGSDGMLKTDTAAGTATGAESADNGLRKRGVAGFDAGAAAANPFTDDNAQILLDQDNDDDDDEAPSPKPFQYIESRESSVTIQGDIPASSTTGQLIDFSPDSPRLGPENPQTASIPPSEVGDHDYDHTYDQAQSFYSFASSSSMQNSTHSHVLIPADDDSDAEHLSTGTLTPRSEHSIFTGASVGSHADDIAVLSLQNDDDHDARSEAFSDGGFTDAAVSEAGFSEVSGGDERRLGVMTPSSWTDVGSDDESEWGGPAQGGQVHQ</sequence>
<evidence type="ECO:0000313" key="1">
    <source>
        <dbReference type="EMBL" id="KAF2467352.1"/>
    </source>
</evidence>
<name>A0ACB6QM17_9PLEO</name>
<accession>A0ACB6QM17</accession>
<reference evidence="1" key="1">
    <citation type="journal article" date="2020" name="Stud. Mycol.">
        <title>101 Dothideomycetes genomes: a test case for predicting lifestyles and emergence of pathogens.</title>
        <authorList>
            <person name="Haridas S."/>
            <person name="Albert R."/>
            <person name="Binder M."/>
            <person name="Bloem J."/>
            <person name="Labutti K."/>
            <person name="Salamov A."/>
            <person name="Andreopoulos B."/>
            <person name="Baker S."/>
            <person name="Barry K."/>
            <person name="Bills G."/>
            <person name="Bluhm B."/>
            <person name="Cannon C."/>
            <person name="Castanera R."/>
            <person name="Culley D."/>
            <person name="Daum C."/>
            <person name="Ezra D."/>
            <person name="Gonzalez J."/>
            <person name="Henrissat B."/>
            <person name="Kuo A."/>
            <person name="Liang C."/>
            <person name="Lipzen A."/>
            <person name="Lutzoni F."/>
            <person name="Magnuson J."/>
            <person name="Mondo S."/>
            <person name="Nolan M."/>
            <person name="Ohm R."/>
            <person name="Pangilinan J."/>
            <person name="Park H.-J."/>
            <person name="Ramirez L."/>
            <person name="Alfaro M."/>
            <person name="Sun H."/>
            <person name="Tritt A."/>
            <person name="Yoshinaga Y."/>
            <person name="Zwiers L.-H."/>
            <person name="Turgeon B."/>
            <person name="Goodwin S."/>
            <person name="Spatafora J."/>
            <person name="Crous P."/>
            <person name="Grigoriev I."/>
        </authorList>
    </citation>
    <scope>NUCLEOTIDE SEQUENCE</scope>
    <source>
        <strain evidence="1">ATCC 200398</strain>
    </source>
</reference>
<organism evidence="1 2">
    <name type="scientific">Lindgomyces ingoldianus</name>
    <dbReference type="NCBI Taxonomy" id="673940"/>
    <lineage>
        <taxon>Eukaryota</taxon>
        <taxon>Fungi</taxon>
        <taxon>Dikarya</taxon>
        <taxon>Ascomycota</taxon>
        <taxon>Pezizomycotina</taxon>
        <taxon>Dothideomycetes</taxon>
        <taxon>Pleosporomycetidae</taxon>
        <taxon>Pleosporales</taxon>
        <taxon>Lindgomycetaceae</taxon>
        <taxon>Lindgomyces</taxon>
    </lineage>
</organism>